<sequence>MVTGANYVFRGCGAIPEWAAEGAEDFRGVLVVPVPPETIVFGTVPDPGCLPGILRRLEGLGMRVESVHRVRELPRPVRRADG</sequence>
<dbReference type="Proteomes" id="UP000215199">
    <property type="component" value="Unassembled WGS sequence"/>
</dbReference>
<evidence type="ECO:0000313" key="1">
    <source>
        <dbReference type="EMBL" id="OXM64263.1"/>
    </source>
</evidence>
<name>A0A229SZQ7_9PSEU</name>
<gene>
    <name evidence="1" type="ORF">CF165_27780</name>
</gene>
<dbReference type="EMBL" id="NMUL01000030">
    <property type="protein sequence ID" value="OXM64263.1"/>
    <property type="molecule type" value="Genomic_DNA"/>
</dbReference>
<dbReference type="AlphaFoldDB" id="A0A229SZQ7"/>
<protein>
    <submittedName>
        <fullName evidence="1">Uncharacterized protein</fullName>
    </submittedName>
</protein>
<reference evidence="2" key="1">
    <citation type="submission" date="2017-07" db="EMBL/GenBank/DDBJ databases">
        <title>Comparative genome mining reveals phylogenetic distribution patterns of secondary metabolites in Amycolatopsis.</title>
        <authorList>
            <person name="Adamek M."/>
            <person name="Alanjary M."/>
            <person name="Sales-Ortells H."/>
            <person name="Goodfellow M."/>
            <person name="Bull A.T."/>
            <person name="Kalinowski J."/>
            <person name="Ziemert N."/>
        </authorList>
    </citation>
    <scope>NUCLEOTIDE SEQUENCE [LARGE SCALE GENOMIC DNA]</scope>
    <source>
        <strain evidence="2">H5</strain>
    </source>
</reference>
<proteinExistence type="predicted"/>
<comment type="caution">
    <text evidence="1">The sequence shown here is derived from an EMBL/GenBank/DDBJ whole genome shotgun (WGS) entry which is preliminary data.</text>
</comment>
<evidence type="ECO:0000313" key="2">
    <source>
        <dbReference type="Proteomes" id="UP000215199"/>
    </source>
</evidence>
<dbReference type="RefSeq" id="WP_093950633.1">
    <property type="nucleotide sequence ID" value="NZ_NMUL01000030.1"/>
</dbReference>
<dbReference type="OrthoDB" id="3577141at2"/>
<accession>A0A229SZQ7</accession>
<keyword evidence="2" id="KW-1185">Reference proteome</keyword>
<organism evidence="1 2">
    <name type="scientific">Amycolatopsis vastitatis</name>
    <dbReference type="NCBI Taxonomy" id="1905142"/>
    <lineage>
        <taxon>Bacteria</taxon>
        <taxon>Bacillati</taxon>
        <taxon>Actinomycetota</taxon>
        <taxon>Actinomycetes</taxon>
        <taxon>Pseudonocardiales</taxon>
        <taxon>Pseudonocardiaceae</taxon>
        <taxon>Amycolatopsis</taxon>
    </lineage>
</organism>